<keyword evidence="1" id="KW-0031">Aminopeptidase</keyword>
<sequence length="193" mass="21435">MLVLVAPRFRGYYWLDRDPYTVEWLIARRSGCDAIRAARLRRCGNQEAAWRVCNTACTLGSPAAGSRRSGTRILWAPYPAIRGTGLGGVASYRQVVVAESFWLLTDFNESPIWRGTKPSVPACWVSEKASWRSRGGVVWLYCPPSVPRAATGSCASSLLIVNCASLGRYKRCWTLSFGFNERLHGNGIQMAVR</sequence>
<reference evidence="1" key="3">
    <citation type="submission" date="1997-05" db="EMBL/GenBank/DDBJ databases">
        <authorList>
            <person name="Parkhill J."/>
            <person name="Barrell B.G."/>
            <person name="Rajandream M.A."/>
        </authorList>
    </citation>
    <scope>NUCLEOTIDE SEQUENCE</scope>
</reference>
<organism evidence="1">
    <name type="scientific">Mycobacterium leprae</name>
    <dbReference type="NCBI Taxonomy" id="1769"/>
    <lineage>
        <taxon>Bacteria</taxon>
        <taxon>Bacillati</taxon>
        <taxon>Actinomycetota</taxon>
        <taxon>Actinomycetes</taxon>
        <taxon>Mycobacteriales</taxon>
        <taxon>Mycobacteriaceae</taxon>
        <taxon>Mycobacterium</taxon>
    </lineage>
</organism>
<dbReference type="AlphaFoldDB" id="O05752"/>
<gene>
    <name evidence="1" type="primary">MLCB5.21</name>
</gene>
<protein>
    <submittedName>
        <fullName evidence="1">Uncharacterized protein</fullName>
    </submittedName>
</protein>
<dbReference type="EMBL" id="Z95151">
    <property type="protein sequence ID" value="CAB08425.1"/>
    <property type="molecule type" value="Genomic_DNA"/>
</dbReference>
<accession>O05752</accession>
<keyword evidence="1" id="KW-0645">Protease</keyword>
<name>O05752_MYCLR</name>
<keyword evidence="1" id="KW-0378">Hydrolase</keyword>
<evidence type="ECO:0000313" key="1">
    <source>
        <dbReference type="EMBL" id="CAB08425.1"/>
    </source>
</evidence>
<reference evidence="1" key="1">
    <citation type="journal article" date="1993" name="Mol. Microbiol.">
        <title>Use of an ordered cosmid library to deduce the genomic organization of Mycobacterium leprae.</title>
        <authorList>
            <person name="Eiglmeier K."/>
            <person name="Honore N."/>
            <person name="Woods S.A."/>
            <person name="Caudron B."/>
            <person name="Cole S.T."/>
        </authorList>
    </citation>
    <scope>NUCLEOTIDE SEQUENCE</scope>
</reference>
<proteinExistence type="predicted"/>
<reference evidence="1" key="2">
    <citation type="submission" date="1997-05" db="EMBL/GenBank/DDBJ databases">
        <authorList>
            <person name="Badcock K."/>
            <person name="Churcher C.M."/>
        </authorList>
    </citation>
    <scope>NUCLEOTIDE SEQUENCE</scope>
</reference>
<dbReference type="GO" id="GO:0004177">
    <property type="term" value="F:aminopeptidase activity"/>
    <property type="evidence" value="ECO:0007669"/>
    <property type="project" value="UniProtKB-KW"/>
</dbReference>